<keyword evidence="4" id="KW-1185">Reference proteome</keyword>
<gene>
    <name evidence="3" type="ORF">QWJ38_08995</name>
</gene>
<reference evidence="3 4" key="1">
    <citation type="submission" date="2023-06" db="EMBL/GenBank/DDBJ databases">
        <title>Pelomonas sp. PFR6 16S ribosomal RNA gene Genome sequencing and assembly.</title>
        <authorList>
            <person name="Woo H."/>
        </authorList>
    </citation>
    <scope>NUCLEOTIDE SEQUENCE [LARGE SCALE GENOMIC DNA]</scope>
    <source>
        <strain evidence="3 4">PFR6</strain>
    </source>
</reference>
<evidence type="ECO:0000259" key="2">
    <source>
        <dbReference type="Pfam" id="PF18734"/>
    </source>
</evidence>
<evidence type="ECO:0000256" key="1">
    <source>
        <dbReference type="SAM" id="MobiDB-lite"/>
    </source>
</evidence>
<name>A0ABT8DPZ3_9BURK</name>
<protein>
    <submittedName>
        <fullName evidence="3">Transposase</fullName>
    </submittedName>
</protein>
<organism evidence="3 4">
    <name type="scientific">Roseateles violae</name>
    <dbReference type="NCBI Taxonomy" id="3058042"/>
    <lineage>
        <taxon>Bacteria</taxon>
        <taxon>Pseudomonadati</taxon>
        <taxon>Pseudomonadota</taxon>
        <taxon>Betaproteobacteria</taxon>
        <taxon>Burkholderiales</taxon>
        <taxon>Sphaerotilaceae</taxon>
        <taxon>Roseateles</taxon>
    </lineage>
</organism>
<dbReference type="EMBL" id="JAUHHC010000002">
    <property type="protein sequence ID" value="MDN3920410.1"/>
    <property type="molecule type" value="Genomic_DNA"/>
</dbReference>
<evidence type="ECO:0000313" key="4">
    <source>
        <dbReference type="Proteomes" id="UP001228044"/>
    </source>
</evidence>
<feature type="compositionally biased region" description="Basic residues" evidence="1">
    <location>
        <begin position="256"/>
        <end position="270"/>
    </location>
</feature>
<evidence type="ECO:0000313" key="3">
    <source>
        <dbReference type="EMBL" id="MDN3920410.1"/>
    </source>
</evidence>
<sequence length="270" mass="30796">MGVAVTRPKDFFIQLENLRHEAGVAARYVYAEMAIQHAASKSKKLLNRLNDTPTFWIACGAAFQSAAYIALGRMFDTTSRYNVEELLKTLEDNLHLFQPAALAERKRNGKAEDPDWLAEYLAEAYYPTLADVLRIRKKVDGHRAVYERAIKPVRHKYLAHREKQERSEVSALYAAGTVKEIWRLATFLLQLHDVLWQLLHNGRRPVFRAMRYSVKSIFDSSAQGSHAHESMVGEVKKLMALLETATPNPSIERTRPGKPGRASHVRRWAS</sequence>
<accession>A0ABT8DPZ3</accession>
<comment type="caution">
    <text evidence="3">The sequence shown here is derived from an EMBL/GenBank/DDBJ whole genome shotgun (WGS) entry which is preliminary data.</text>
</comment>
<feature type="region of interest" description="Disordered" evidence="1">
    <location>
        <begin position="248"/>
        <end position="270"/>
    </location>
</feature>
<proteinExistence type="predicted"/>
<dbReference type="Proteomes" id="UP001228044">
    <property type="component" value="Unassembled WGS sequence"/>
</dbReference>
<dbReference type="RefSeq" id="WP_290358709.1">
    <property type="nucleotide sequence ID" value="NZ_JAUHHC010000002.1"/>
</dbReference>
<feature type="domain" description="HEPN AbiU2-like" evidence="2">
    <location>
        <begin position="15"/>
        <end position="205"/>
    </location>
</feature>
<dbReference type="Pfam" id="PF18734">
    <property type="entry name" value="HEPN_AbiU2"/>
    <property type="match status" value="1"/>
</dbReference>
<dbReference type="InterPro" id="IPR040704">
    <property type="entry name" value="HEPN_AbiU2"/>
</dbReference>